<comment type="caution">
    <text evidence="3">The sequence shown here is derived from an EMBL/GenBank/DDBJ whole genome shotgun (WGS) entry which is preliminary data.</text>
</comment>
<dbReference type="Proteomes" id="UP001303046">
    <property type="component" value="Unassembled WGS sequence"/>
</dbReference>
<keyword evidence="4" id="KW-1185">Reference proteome</keyword>
<evidence type="ECO:0000256" key="1">
    <source>
        <dbReference type="SAM" id="MobiDB-lite"/>
    </source>
</evidence>
<feature type="chain" id="PRO_5046499224" evidence="2">
    <location>
        <begin position="17"/>
        <end position="505"/>
    </location>
</feature>
<feature type="region of interest" description="Disordered" evidence="1">
    <location>
        <begin position="146"/>
        <end position="238"/>
    </location>
</feature>
<keyword evidence="2" id="KW-0732">Signal</keyword>
<gene>
    <name evidence="3" type="primary">Necator_chrII.g8386</name>
    <name evidence="3" type="ORF">RB195_020592</name>
</gene>
<name>A0ABR1CKU3_NECAM</name>
<feature type="compositionally biased region" description="Basic and acidic residues" evidence="1">
    <location>
        <begin position="202"/>
        <end position="216"/>
    </location>
</feature>
<feature type="compositionally biased region" description="Basic and acidic residues" evidence="1">
    <location>
        <begin position="181"/>
        <end position="194"/>
    </location>
</feature>
<sequence>MHLVVLLLFLILSGQARWIAQDGDLDSKKRHERSGRSSELLGPSTDTTEVKDVKREVPEFRDGSETDLHAEKAIHKTDAAKMSEEKTSTLSKIVNGAKSLIDVAASGVRKITNGIRSLFRGNVTKEDEKETTTIRIVIDGSLRQISNDKSSEKSGSFADARNGDPLRVSMKRSLPLRRRKGLMEEETKEVHEENSSAQVKPSSEKSQEEKSEEKLERRKRSGEKFPAPSDTSKLSSKEGVQRKYVYTCSSQPDSAQRFHSITATTHGVHQALRLTDLQSIHERSGDRQALTPYIRAYIPYLTVTDRSLFTKMSRLLTFLIGAVIVVGAKGCSAGTGNNDYEWIEDPVFNMDISPPVGWTYFPAKSSDNYQIWYFVGQSNDTLLAKQRANTEIRAAMMDALTAANMPLYGVEVTSDYMPIQVENPTTNLRGVGPLYGKVEAGALAQTCIGGTADFVFQPYTVAVKVSLRNAANTRYKWNIAKNTFMQKLSLGFNARFNGEVTVDKF</sequence>
<reference evidence="3 4" key="1">
    <citation type="submission" date="2023-08" db="EMBL/GenBank/DDBJ databases">
        <title>A Necator americanus chromosomal reference genome.</title>
        <authorList>
            <person name="Ilik V."/>
            <person name="Petrzelkova K.J."/>
            <person name="Pardy F."/>
            <person name="Fuh T."/>
            <person name="Niatou-Singa F.S."/>
            <person name="Gouil Q."/>
            <person name="Baker L."/>
            <person name="Ritchie M.E."/>
            <person name="Jex A.R."/>
            <person name="Gazzola D."/>
            <person name="Li H."/>
            <person name="Toshio Fujiwara R."/>
            <person name="Zhan B."/>
            <person name="Aroian R.V."/>
            <person name="Pafco B."/>
            <person name="Schwarz E.M."/>
        </authorList>
    </citation>
    <scope>NUCLEOTIDE SEQUENCE [LARGE SCALE GENOMIC DNA]</scope>
    <source>
        <strain evidence="3 4">Aroian</strain>
        <tissue evidence="3">Whole animal</tissue>
    </source>
</reference>
<organism evidence="3 4">
    <name type="scientific">Necator americanus</name>
    <name type="common">Human hookworm</name>
    <dbReference type="NCBI Taxonomy" id="51031"/>
    <lineage>
        <taxon>Eukaryota</taxon>
        <taxon>Metazoa</taxon>
        <taxon>Ecdysozoa</taxon>
        <taxon>Nematoda</taxon>
        <taxon>Chromadorea</taxon>
        <taxon>Rhabditida</taxon>
        <taxon>Rhabditina</taxon>
        <taxon>Rhabditomorpha</taxon>
        <taxon>Strongyloidea</taxon>
        <taxon>Ancylostomatidae</taxon>
        <taxon>Bunostominae</taxon>
        <taxon>Necator</taxon>
    </lineage>
</organism>
<accession>A0ABR1CKU3</accession>
<evidence type="ECO:0000313" key="4">
    <source>
        <dbReference type="Proteomes" id="UP001303046"/>
    </source>
</evidence>
<feature type="compositionally biased region" description="Basic and acidic residues" evidence="1">
    <location>
        <begin position="48"/>
        <end position="69"/>
    </location>
</feature>
<protein>
    <submittedName>
        <fullName evidence="3">Uncharacterized protein</fullName>
    </submittedName>
</protein>
<proteinExistence type="predicted"/>
<feature type="region of interest" description="Disordered" evidence="1">
    <location>
        <begin position="24"/>
        <end position="69"/>
    </location>
</feature>
<evidence type="ECO:0000256" key="2">
    <source>
        <dbReference type="SAM" id="SignalP"/>
    </source>
</evidence>
<feature type="signal peptide" evidence="2">
    <location>
        <begin position="1"/>
        <end position="16"/>
    </location>
</feature>
<evidence type="ECO:0000313" key="3">
    <source>
        <dbReference type="EMBL" id="KAK6738575.1"/>
    </source>
</evidence>
<dbReference type="EMBL" id="JAVFWL010000002">
    <property type="protein sequence ID" value="KAK6738575.1"/>
    <property type="molecule type" value="Genomic_DNA"/>
</dbReference>